<dbReference type="STRING" id="1442371.A0A0D2K8A9"/>
<proteinExistence type="predicted"/>
<dbReference type="VEuPathDB" id="FungiDB:Z520_11729"/>
<evidence type="ECO:0000256" key="1">
    <source>
        <dbReference type="SAM" id="MobiDB-lite"/>
    </source>
</evidence>
<gene>
    <name evidence="2" type="ORF">Z520_11729</name>
</gene>
<feature type="region of interest" description="Disordered" evidence="1">
    <location>
        <begin position="1"/>
        <end position="34"/>
    </location>
</feature>
<dbReference type="GeneID" id="27717475"/>
<dbReference type="EMBL" id="KN848103">
    <property type="protein sequence ID" value="KIX92553.1"/>
    <property type="molecule type" value="Genomic_DNA"/>
</dbReference>
<evidence type="ECO:0000313" key="3">
    <source>
        <dbReference type="Proteomes" id="UP000053411"/>
    </source>
</evidence>
<keyword evidence="3" id="KW-1185">Reference proteome</keyword>
<protein>
    <submittedName>
        <fullName evidence="2">Uncharacterized protein</fullName>
    </submittedName>
</protein>
<dbReference type="AlphaFoldDB" id="A0A0D2K8A9"/>
<dbReference type="RefSeq" id="XP_016626676.1">
    <property type="nucleotide sequence ID" value="XM_016782217.1"/>
</dbReference>
<sequence>MDLSEKDADAIKTSDYPNRLPERRIDEELDSPKMGCLPLSEAAAEDEAEADEVAISQHAASDWSHDAAKYEWKEEYDGVGPRDERLEKDHFVKRHGTSNWSHDAATGASVHGMRGWKRISSTR</sequence>
<evidence type="ECO:0000313" key="2">
    <source>
        <dbReference type="EMBL" id="KIX92553.1"/>
    </source>
</evidence>
<organism evidence="2 3">
    <name type="scientific">Fonsecaea multimorphosa CBS 102226</name>
    <dbReference type="NCBI Taxonomy" id="1442371"/>
    <lineage>
        <taxon>Eukaryota</taxon>
        <taxon>Fungi</taxon>
        <taxon>Dikarya</taxon>
        <taxon>Ascomycota</taxon>
        <taxon>Pezizomycotina</taxon>
        <taxon>Eurotiomycetes</taxon>
        <taxon>Chaetothyriomycetidae</taxon>
        <taxon>Chaetothyriales</taxon>
        <taxon>Herpotrichiellaceae</taxon>
        <taxon>Fonsecaea</taxon>
    </lineage>
</organism>
<name>A0A0D2K8A9_9EURO</name>
<reference evidence="2 3" key="1">
    <citation type="submission" date="2015-01" db="EMBL/GenBank/DDBJ databases">
        <title>The Genome Sequence of Fonsecaea multimorphosa CBS 102226.</title>
        <authorList>
            <consortium name="The Broad Institute Genomics Platform"/>
            <person name="Cuomo C."/>
            <person name="de Hoog S."/>
            <person name="Gorbushina A."/>
            <person name="Stielow B."/>
            <person name="Teixiera M."/>
            <person name="Abouelleil A."/>
            <person name="Chapman S.B."/>
            <person name="Priest M."/>
            <person name="Young S.K."/>
            <person name="Wortman J."/>
            <person name="Nusbaum C."/>
            <person name="Birren B."/>
        </authorList>
    </citation>
    <scope>NUCLEOTIDE SEQUENCE [LARGE SCALE GENOMIC DNA]</scope>
    <source>
        <strain evidence="2 3">CBS 102226</strain>
    </source>
</reference>
<feature type="compositionally biased region" description="Basic and acidic residues" evidence="1">
    <location>
        <begin position="1"/>
        <end position="12"/>
    </location>
</feature>
<accession>A0A0D2K8A9</accession>
<dbReference type="Proteomes" id="UP000053411">
    <property type="component" value="Unassembled WGS sequence"/>
</dbReference>